<dbReference type="OrthoDB" id="1428344at2"/>
<keyword evidence="2" id="KW-1185">Reference proteome</keyword>
<evidence type="ECO:0000313" key="1">
    <source>
        <dbReference type="EMBL" id="EAY26074.1"/>
    </source>
</evidence>
<dbReference type="RefSeq" id="WP_002701671.1">
    <property type="nucleotide sequence ID" value="NZ_AAWS01000039.1"/>
</dbReference>
<organism evidence="1 2">
    <name type="scientific">Microscilla marina ATCC 23134</name>
    <dbReference type="NCBI Taxonomy" id="313606"/>
    <lineage>
        <taxon>Bacteria</taxon>
        <taxon>Pseudomonadati</taxon>
        <taxon>Bacteroidota</taxon>
        <taxon>Cytophagia</taxon>
        <taxon>Cytophagales</taxon>
        <taxon>Microscillaceae</taxon>
        <taxon>Microscilla</taxon>
    </lineage>
</organism>
<dbReference type="Proteomes" id="UP000004095">
    <property type="component" value="Unassembled WGS sequence"/>
</dbReference>
<protein>
    <submittedName>
        <fullName evidence="1">Uncharacterized protein</fullName>
    </submittedName>
</protein>
<dbReference type="EMBL" id="AAWS01000039">
    <property type="protein sequence ID" value="EAY26074.1"/>
    <property type="molecule type" value="Genomic_DNA"/>
</dbReference>
<gene>
    <name evidence="1" type="ORF">M23134_06423</name>
</gene>
<dbReference type="Pfam" id="PF13730">
    <property type="entry name" value="HTH_36"/>
    <property type="match status" value="1"/>
</dbReference>
<dbReference type="InterPro" id="IPR036388">
    <property type="entry name" value="WH-like_DNA-bd_sf"/>
</dbReference>
<proteinExistence type="predicted"/>
<comment type="caution">
    <text evidence="1">The sequence shown here is derived from an EMBL/GenBank/DDBJ whole genome shotgun (WGS) entry which is preliminary data.</text>
</comment>
<name>A1ZUA3_MICM2</name>
<accession>A1ZUA3</accession>
<sequence length="413" mass="46273">MAIIQQTAANTHQNTFTGFVYPAAIWLDQRLSANEKNLLAEVHSLEKLSRGCMASNDHFALRLNINTRSVSRHIKSLQKRGYLKTMFFNGRHRQMAVNMEQLQPLESSVNATVEVDNLLKQPRQNVEADSTKLSIKPAKVDNLCAQGRQNGEAASTNCRPNRVNNTIINKSTNTTIEAKEEKAVGEDLFEKNGAPSSPPKKTVTKATAKKASKTALTNIPLPFSSDTFKTAWNNWLTYRKEIKKPYRSAMSVQQTLAKLDRYEEGFALELIEKSITNGWQGLVFAQTGEQYQKWLADKQKRKIPEQGTGTRAKPQPNLMSLTQHTVSVYNQLTALEKQQDKFQNYPRHLLESLADQLRDLWRRARGLQMFGSEIARINRLGKLVADLAKGKQAAPTTSQAGVSQAQKGGVCFA</sequence>
<dbReference type="AlphaFoldDB" id="A1ZUA3"/>
<dbReference type="eggNOG" id="ENOG5033DZU">
    <property type="taxonomic scope" value="Bacteria"/>
</dbReference>
<reference evidence="1 2" key="1">
    <citation type="submission" date="2007-01" db="EMBL/GenBank/DDBJ databases">
        <authorList>
            <person name="Haygood M."/>
            <person name="Podell S."/>
            <person name="Anderson C."/>
            <person name="Hopkinson B."/>
            <person name="Roe K."/>
            <person name="Barbeau K."/>
            <person name="Gaasterland T."/>
            <person name="Ferriera S."/>
            <person name="Johnson J."/>
            <person name="Kravitz S."/>
            <person name="Beeson K."/>
            <person name="Sutton G."/>
            <person name="Rogers Y.-H."/>
            <person name="Friedman R."/>
            <person name="Frazier M."/>
            <person name="Venter J.C."/>
        </authorList>
    </citation>
    <scope>NUCLEOTIDE SEQUENCE [LARGE SCALE GENOMIC DNA]</scope>
    <source>
        <strain evidence="1 2">ATCC 23134</strain>
    </source>
</reference>
<dbReference type="Gene3D" id="1.10.10.10">
    <property type="entry name" value="Winged helix-like DNA-binding domain superfamily/Winged helix DNA-binding domain"/>
    <property type="match status" value="1"/>
</dbReference>
<evidence type="ECO:0000313" key="2">
    <source>
        <dbReference type="Proteomes" id="UP000004095"/>
    </source>
</evidence>